<name>A0ABW2Z6H9_9FLAO</name>
<proteinExistence type="predicted"/>
<protein>
    <recommendedName>
        <fullName evidence="3">Protein involved in gliding motility SprE</fullName>
    </recommendedName>
</protein>
<reference evidence="2" key="1">
    <citation type="journal article" date="2019" name="Int. J. Syst. Evol. Microbiol.">
        <title>The Global Catalogue of Microorganisms (GCM) 10K type strain sequencing project: providing services to taxonomists for standard genome sequencing and annotation.</title>
        <authorList>
            <consortium name="The Broad Institute Genomics Platform"/>
            <consortium name="The Broad Institute Genome Sequencing Center for Infectious Disease"/>
            <person name="Wu L."/>
            <person name="Ma J."/>
        </authorList>
    </citation>
    <scope>NUCLEOTIDE SEQUENCE [LARGE SCALE GENOMIC DNA]</scope>
    <source>
        <strain evidence="2">CCUG 60022</strain>
    </source>
</reference>
<evidence type="ECO:0008006" key="3">
    <source>
        <dbReference type="Google" id="ProtNLM"/>
    </source>
</evidence>
<sequence>MKNIFKIATPFLAFFLVLSCSTKKDAFINRSYHSVTTKYNVLYNGNEALRIGLEQLNSNYEDNFWEVLPIEPLKIDVLALPGMNVDEDSSPQEFEKAEEKAVKAIQMHSMLIARQERNKQIDDAYLLLGKSRYYSKRFVPALEAFNYIVINYPKASLINETKIWQAKTQIRLQNEEQAIEDLKKLLKKQDLPEEISESAQTAIAMAYAQIGENQEVINHLNKAVFKTKKNLFIPAMITKNKKVSSEKIISTKNNEQTARNLFILGQLYREKNAIDSSNTAFQSLIEFKKAPYKYKIQAQIEKAKNVTTSEDELATIELLKKLIKNRDNRPYLGELYYHLGSLQKNQNFEVAIESFKKSIAAKQISKFQKELSYEAAGDLFFEKAQFLKAGSYYDSVLRATESENSKRIRRLARRRNNLNEVILYENIAKTSDSILKLVQMSKEDQTAYFNKYIENLKSKEEKATPIKNTGKGFIFSKDNNKKVSSTWYFYNIQTVGFGEQEFQQIWGNRPLEDNWRLSDKTQFKLIDTKLKADEENLNVVENEKYNVEYYLKNIPTNTIEIDSLYNERNNAYFKLGVIYKEQFKEENLALSKLEKLLTFNPKTTLLIPAKYHLYKIYNNQGNAKATILKNDIVSNYPTSKYAKIILNPNASLIQENENLPENIYAEVFYEYKDEMYDSVIKKSTNAISRFEGHEIIPKFELLKAYAIGKKEGIVAFKEALDFVAMNYPNTEEGKKALEVINTIKTKIQ</sequence>
<dbReference type="PROSITE" id="PS51257">
    <property type="entry name" value="PROKAR_LIPOPROTEIN"/>
    <property type="match status" value="1"/>
</dbReference>
<evidence type="ECO:0000313" key="2">
    <source>
        <dbReference type="Proteomes" id="UP001597032"/>
    </source>
</evidence>
<dbReference type="InterPro" id="IPR011990">
    <property type="entry name" value="TPR-like_helical_dom_sf"/>
</dbReference>
<dbReference type="Gene3D" id="1.25.40.10">
    <property type="entry name" value="Tetratricopeptide repeat domain"/>
    <property type="match status" value="3"/>
</dbReference>
<dbReference type="EMBL" id="JBHTIC010000006">
    <property type="protein sequence ID" value="MFD0761493.1"/>
    <property type="molecule type" value="Genomic_DNA"/>
</dbReference>
<evidence type="ECO:0000313" key="1">
    <source>
        <dbReference type="EMBL" id="MFD0761493.1"/>
    </source>
</evidence>
<comment type="caution">
    <text evidence="1">The sequence shown here is derived from an EMBL/GenBank/DDBJ whole genome shotgun (WGS) entry which is preliminary data.</text>
</comment>
<dbReference type="SUPFAM" id="SSF48452">
    <property type="entry name" value="TPR-like"/>
    <property type="match status" value="1"/>
</dbReference>
<dbReference type="RefSeq" id="WP_298262839.1">
    <property type="nucleotide sequence ID" value="NZ_JBHTIC010000006.1"/>
</dbReference>
<keyword evidence="2" id="KW-1185">Reference proteome</keyword>
<accession>A0ABW2Z6H9</accession>
<dbReference type="Proteomes" id="UP001597032">
    <property type="component" value="Unassembled WGS sequence"/>
</dbReference>
<organism evidence="1 2">
    <name type="scientific">Lutibacter aestuarii</name>
    <dbReference type="NCBI Taxonomy" id="861111"/>
    <lineage>
        <taxon>Bacteria</taxon>
        <taxon>Pseudomonadati</taxon>
        <taxon>Bacteroidota</taxon>
        <taxon>Flavobacteriia</taxon>
        <taxon>Flavobacteriales</taxon>
        <taxon>Flavobacteriaceae</taxon>
        <taxon>Lutibacter</taxon>
    </lineage>
</organism>
<gene>
    <name evidence="1" type="ORF">ACFQZW_05315</name>
</gene>